<dbReference type="Proteomes" id="UP001157418">
    <property type="component" value="Unassembled WGS sequence"/>
</dbReference>
<organism evidence="1 2">
    <name type="scientific">Lactuca virosa</name>
    <dbReference type="NCBI Taxonomy" id="75947"/>
    <lineage>
        <taxon>Eukaryota</taxon>
        <taxon>Viridiplantae</taxon>
        <taxon>Streptophyta</taxon>
        <taxon>Embryophyta</taxon>
        <taxon>Tracheophyta</taxon>
        <taxon>Spermatophyta</taxon>
        <taxon>Magnoliopsida</taxon>
        <taxon>eudicotyledons</taxon>
        <taxon>Gunneridae</taxon>
        <taxon>Pentapetalae</taxon>
        <taxon>asterids</taxon>
        <taxon>campanulids</taxon>
        <taxon>Asterales</taxon>
        <taxon>Asteraceae</taxon>
        <taxon>Cichorioideae</taxon>
        <taxon>Cichorieae</taxon>
        <taxon>Lactucinae</taxon>
        <taxon>Lactuca</taxon>
    </lineage>
</organism>
<keyword evidence="2" id="KW-1185">Reference proteome</keyword>
<name>A0AAU9MJ19_9ASTR</name>
<evidence type="ECO:0000313" key="2">
    <source>
        <dbReference type="Proteomes" id="UP001157418"/>
    </source>
</evidence>
<sequence>MATSVHVDPSTKDVSSVPLMMIQATNYYVEGEVSQYPEELKMLIVALKNSILSTAMFNSFSVPMSWLSQAGSTATYNKASDTITFHLVNDKKVSPHCQRLVTLRNLVFHDYGISYLVFFYAV</sequence>
<proteinExistence type="predicted"/>
<evidence type="ECO:0000313" key="1">
    <source>
        <dbReference type="EMBL" id="CAH1426642.1"/>
    </source>
</evidence>
<dbReference type="EMBL" id="CAKMRJ010002223">
    <property type="protein sequence ID" value="CAH1426642.1"/>
    <property type="molecule type" value="Genomic_DNA"/>
</dbReference>
<comment type="caution">
    <text evidence="1">The sequence shown here is derived from an EMBL/GenBank/DDBJ whole genome shotgun (WGS) entry which is preliminary data.</text>
</comment>
<accession>A0AAU9MJ19</accession>
<gene>
    <name evidence="1" type="ORF">LVIROSA_LOCUS13711</name>
</gene>
<protein>
    <submittedName>
        <fullName evidence="1">Uncharacterized protein</fullName>
    </submittedName>
</protein>
<dbReference type="AlphaFoldDB" id="A0AAU9MJ19"/>
<reference evidence="1 2" key="1">
    <citation type="submission" date="2022-01" db="EMBL/GenBank/DDBJ databases">
        <authorList>
            <person name="Xiong W."/>
            <person name="Schranz E."/>
        </authorList>
    </citation>
    <scope>NUCLEOTIDE SEQUENCE [LARGE SCALE GENOMIC DNA]</scope>
</reference>